<dbReference type="InParanoid" id="I3EJ36"/>
<feature type="transmembrane region" description="Helical" evidence="1">
    <location>
        <begin position="137"/>
        <end position="157"/>
    </location>
</feature>
<accession>I3EJ36</accession>
<reference evidence="2" key="1">
    <citation type="submission" date="2011-01" db="EMBL/GenBank/DDBJ databases">
        <title>The Genome Sequence of Nematocida parisii strain ERTm3.</title>
        <authorList>
            <consortium name="The Broad Institute Genome Sequencing Platform"/>
            <consortium name="The Broad Institute Genome Sequencing Center for Infectious Disease"/>
            <person name="Cuomo C."/>
            <person name="Troemel E."/>
            <person name="Young S.K."/>
            <person name="Zeng Q."/>
            <person name="Gargeya S."/>
            <person name="Fitzgerald M."/>
            <person name="Haas B."/>
            <person name="Abouelleil A."/>
            <person name="Alvarado L."/>
            <person name="Arachchi H.M."/>
            <person name="Berlin A."/>
            <person name="Chapman S.B."/>
            <person name="Gearin G."/>
            <person name="Goldberg J."/>
            <person name="Griggs A."/>
            <person name="Gujja S."/>
            <person name="Hansen M."/>
            <person name="Heiman D."/>
            <person name="Howarth C."/>
            <person name="Larimer J."/>
            <person name="Lui A."/>
            <person name="MacDonald P.J.P."/>
            <person name="McCowen C."/>
            <person name="Montmayeur A."/>
            <person name="Murphy C."/>
            <person name="Neiman D."/>
            <person name="Pearson M."/>
            <person name="Priest M."/>
            <person name="Roberts A."/>
            <person name="Saif S."/>
            <person name="Shea T."/>
            <person name="Sisk P."/>
            <person name="Stolte C."/>
            <person name="Sykes S."/>
            <person name="Wortman J."/>
            <person name="Nusbaum C."/>
            <person name="Birren B."/>
        </authorList>
    </citation>
    <scope>NUCLEOTIDE SEQUENCE</scope>
    <source>
        <strain evidence="2">ERTm3</strain>
    </source>
</reference>
<gene>
    <name evidence="2" type="ORF">NEQG_00003</name>
</gene>
<keyword evidence="1" id="KW-0812">Transmembrane</keyword>
<sequence>MDSISLKAEKQQAEENYASASSKTVKNIKIGQKIAICIRKGIEWAMGIGSCLLVIKSLHRDITVHGAVSIIPKTIVFTTVCISMYSWRRAILHSLLSRKEEHLFYHKTAIAIIIGLFGAVSGNPWFLFFLTSRSLNIHMFVLSLFIHSAIWGSTFFIHSSAIKQVIFLYPTIAAGIVNIEEILSDKGMHCTYQQSKKYLLGLSMIFVSFCLLGFIFSPHAEVMRILTPETPLVYR</sequence>
<dbReference type="AlphaFoldDB" id="I3EJ36"/>
<keyword evidence="3" id="KW-1185">Reference proteome</keyword>
<feature type="transmembrane region" description="Helical" evidence="1">
    <location>
        <begin position="198"/>
        <end position="216"/>
    </location>
</feature>
<evidence type="ECO:0000313" key="2">
    <source>
        <dbReference type="EMBL" id="EIJ89233.1"/>
    </source>
</evidence>
<protein>
    <submittedName>
        <fullName evidence="2">Uncharacterized protein</fullName>
    </submittedName>
</protein>
<dbReference type="OrthoDB" id="2187149at2759"/>
<feature type="transmembrane region" description="Helical" evidence="1">
    <location>
        <begin position="108"/>
        <end position="131"/>
    </location>
</feature>
<dbReference type="Proteomes" id="UP000002872">
    <property type="component" value="Unassembled WGS sequence"/>
</dbReference>
<keyword evidence="1" id="KW-0472">Membrane</keyword>
<keyword evidence="1" id="KW-1133">Transmembrane helix</keyword>
<feature type="transmembrane region" description="Helical" evidence="1">
    <location>
        <begin position="64"/>
        <end position="87"/>
    </location>
</feature>
<evidence type="ECO:0000313" key="3">
    <source>
        <dbReference type="Proteomes" id="UP000002872"/>
    </source>
</evidence>
<evidence type="ECO:0000256" key="1">
    <source>
        <dbReference type="SAM" id="Phobius"/>
    </source>
</evidence>
<organism evidence="2 3">
    <name type="scientific">Nematocida parisii (strain ERTm3)</name>
    <name type="common">Nematode killer fungus</name>
    <dbReference type="NCBI Taxonomy" id="935791"/>
    <lineage>
        <taxon>Eukaryota</taxon>
        <taxon>Fungi</taxon>
        <taxon>Fungi incertae sedis</taxon>
        <taxon>Microsporidia</taxon>
        <taxon>Nematocida</taxon>
    </lineage>
</organism>
<dbReference type="VEuPathDB" id="MicrosporidiaDB:NEQG_00003"/>
<dbReference type="HOGENOM" id="CLU_1175707_0_0_1"/>
<dbReference type="OMA" id="QVIFLYP"/>
<name>I3EJ36_NEMP3</name>
<proteinExistence type="predicted"/>
<dbReference type="EMBL" id="GL870876">
    <property type="protein sequence ID" value="EIJ89233.1"/>
    <property type="molecule type" value="Genomic_DNA"/>
</dbReference>